<evidence type="ECO:0000259" key="1">
    <source>
        <dbReference type="SMART" id="SM00860"/>
    </source>
</evidence>
<feature type="domain" description="Knr4/Smi1-like" evidence="1">
    <location>
        <begin position="28"/>
        <end position="167"/>
    </location>
</feature>
<accession>A0A1G8AB65</accession>
<gene>
    <name evidence="2" type="ORF">SAMN05216588_103100</name>
</gene>
<dbReference type="SMART" id="SM00860">
    <property type="entry name" value="SMI1_KNR4"/>
    <property type="match status" value="1"/>
</dbReference>
<dbReference type="InterPro" id="IPR037883">
    <property type="entry name" value="Knr4/Smi1-like_sf"/>
</dbReference>
<dbReference type="AlphaFoldDB" id="A0A1G8AB65"/>
<dbReference type="STRING" id="29435.SAMN05216588_103100"/>
<proteinExistence type="predicted"/>
<sequence length="325" mass="37248">MSGFPDDIDLQAFWDDSAYARKEFTDVPPSDALVAELEAELGYRLPASYVAFMRRHNGGTPHRCCFPTEEPTSWAEDHAAITGFLSIGRHKRYSLCGELGSRFMMEEWGYPDIGVYICDCPSAGHDMVALDYRACGPQGEPQVVHVDQEGDYHITVLARDFETFVRGLVSEEAFDTAEEDFQEDLRRVTQGEFSEMLAPLLDDFPPFPRIGEAVRAIALQLLEEKRYFALHADPLSYLLYDVQFWVYQYRHRVERRQQYLEAYSPMIAFGGRGFSTCGYAPGFVEDWFTARFNARELIESRHGIVFSEDFRGQLVERLRSFVAVT</sequence>
<evidence type="ECO:0000313" key="3">
    <source>
        <dbReference type="Proteomes" id="UP000198606"/>
    </source>
</evidence>
<evidence type="ECO:0000313" key="2">
    <source>
        <dbReference type="EMBL" id="SDH18275.1"/>
    </source>
</evidence>
<dbReference type="SUPFAM" id="SSF160631">
    <property type="entry name" value="SMI1/KNR4-like"/>
    <property type="match status" value="1"/>
</dbReference>
<dbReference type="InterPro" id="IPR018958">
    <property type="entry name" value="Knr4/Smi1-like_dom"/>
</dbReference>
<reference evidence="2 3" key="1">
    <citation type="submission" date="2016-10" db="EMBL/GenBank/DDBJ databases">
        <authorList>
            <person name="de Groot N.N."/>
        </authorList>
    </citation>
    <scope>NUCLEOTIDE SEQUENCE [LARGE SCALE GENOMIC DNA]</scope>
    <source>
        <strain evidence="2 3">LMG 18387</strain>
    </source>
</reference>
<dbReference type="Proteomes" id="UP000198606">
    <property type="component" value="Unassembled WGS sequence"/>
</dbReference>
<dbReference type="Gene3D" id="3.40.1580.10">
    <property type="entry name" value="SMI1/KNR4-like"/>
    <property type="match status" value="1"/>
</dbReference>
<name>A0A1G8AB65_9GAMM</name>
<dbReference type="EMBL" id="FNDG01000003">
    <property type="protein sequence ID" value="SDH18275.1"/>
    <property type="molecule type" value="Genomic_DNA"/>
</dbReference>
<dbReference type="Pfam" id="PF09346">
    <property type="entry name" value="SMI1_KNR4"/>
    <property type="match status" value="1"/>
</dbReference>
<organism evidence="2 3">
    <name type="scientific">Phytopseudomonas flavescens</name>
    <dbReference type="NCBI Taxonomy" id="29435"/>
    <lineage>
        <taxon>Bacteria</taxon>
        <taxon>Pseudomonadati</taxon>
        <taxon>Pseudomonadota</taxon>
        <taxon>Gammaproteobacteria</taxon>
        <taxon>Pseudomonadales</taxon>
        <taxon>Pseudomonadaceae</taxon>
        <taxon>Phytopseudomonas</taxon>
    </lineage>
</organism>
<protein>
    <submittedName>
        <fullName evidence="2">SMI1-KNR4 cell-wall</fullName>
    </submittedName>
</protein>
<dbReference type="RefSeq" id="WP_084303605.1">
    <property type="nucleotide sequence ID" value="NZ_FNDG01000003.1"/>
</dbReference>